<evidence type="ECO:0000313" key="2">
    <source>
        <dbReference type="Proteomes" id="UP000509458"/>
    </source>
</evidence>
<evidence type="ECO:0000313" key="1">
    <source>
        <dbReference type="EMBL" id="CAB9495147.1"/>
    </source>
</evidence>
<dbReference type="EMBL" id="LR812090">
    <property type="protein sequence ID" value="CAB9495147.1"/>
    <property type="molecule type" value="Genomic_DNA"/>
</dbReference>
<reference evidence="1 2" key="1">
    <citation type="submission" date="2020-06" db="EMBL/GenBank/DDBJ databases">
        <authorList>
            <person name="Duchaud E."/>
        </authorList>
    </citation>
    <scope>NUCLEOTIDE SEQUENCE [LARGE SCALE GENOMIC DNA]</scope>
    <source>
        <strain evidence="1">Alteromonas fortis</strain>
    </source>
</reference>
<sequence>MRSLSRNGSLRGHFAEGVFSSLIPHPHSWSWAHRKIGPLHWVRDNRFKTNLLLYWFSGTVACSPTYCHDSKT</sequence>
<proteinExistence type="predicted"/>
<gene>
    <name evidence="1" type="ORF">ALFOR1_40544</name>
</gene>
<organism evidence="1 2">
    <name type="scientific">Alteromonas macleodii</name>
    <name type="common">Pseudoalteromonas macleodii</name>
    <dbReference type="NCBI Taxonomy" id="28108"/>
    <lineage>
        <taxon>Bacteria</taxon>
        <taxon>Pseudomonadati</taxon>
        <taxon>Pseudomonadota</taxon>
        <taxon>Gammaproteobacteria</taxon>
        <taxon>Alteromonadales</taxon>
        <taxon>Alteromonadaceae</taxon>
        <taxon>Alteromonas/Salinimonas group</taxon>
        <taxon>Alteromonas</taxon>
    </lineage>
</organism>
<dbReference type="AlphaFoldDB" id="A0A6T9Y238"/>
<name>A0A6T9Y238_ALTMA</name>
<accession>A0A6T9Y238</accession>
<dbReference type="Proteomes" id="UP000509458">
    <property type="component" value="Chromosome"/>
</dbReference>
<protein>
    <submittedName>
        <fullName evidence="1">Uncharacterized protein</fullName>
    </submittedName>
</protein>